<organism evidence="2 3">
    <name type="scientific">Yersinia alsatica</name>
    <dbReference type="NCBI Taxonomy" id="2890317"/>
    <lineage>
        <taxon>Bacteria</taxon>
        <taxon>Pseudomonadati</taxon>
        <taxon>Pseudomonadota</taxon>
        <taxon>Gammaproteobacteria</taxon>
        <taxon>Enterobacterales</taxon>
        <taxon>Yersiniaceae</taxon>
        <taxon>Yersinia</taxon>
    </lineage>
</organism>
<keyword evidence="1" id="KW-0732">Signal</keyword>
<evidence type="ECO:0000313" key="3">
    <source>
        <dbReference type="Proteomes" id="UP001057860"/>
    </source>
</evidence>
<feature type="signal peptide" evidence="1">
    <location>
        <begin position="1"/>
        <end position="20"/>
    </location>
</feature>
<dbReference type="Proteomes" id="UP001057860">
    <property type="component" value="Chromosome"/>
</dbReference>
<feature type="chain" id="PRO_5047115567" description="N-acetylglucosamine-binding protein A" evidence="1">
    <location>
        <begin position="21"/>
        <end position="142"/>
    </location>
</feature>
<proteinExistence type="predicted"/>
<evidence type="ECO:0000256" key="1">
    <source>
        <dbReference type="SAM" id="SignalP"/>
    </source>
</evidence>
<dbReference type="Gene3D" id="2.60.40.2550">
    <property type="match status" value="1"/>
</dbReference>
<keyword evidence="3" id="KW-1185">Reference proteome</keyword>
<dbReference type="GeneID" id="75140061"/>
<protein>
    <recommendedName>
        <fullName evidence="4">N-acetylglucosamine-binding protein A</fullName>
    </recommendedName>
</protein>
<accession>A0ABY5UTP1</accession>
<sequence length="142" mass="15947">MQISYITLICALLTSFFAPASLLGHHPVKLILIGQDSATDNFSVHGIQTNYWLENSQGEVPMTVTTQSHLLITAYIYDQYDNEKAQTTTLINNRSKGMTLPLNDFSAGDYRLVITSLDTNHQLADKTYYMTLTNTTGEDYSR</sequence>
<name>A0ABY5UTP1_9GAMM</name>
<dbReference type="EMBL" id="CP104006">
    <property type="protein sequence ID" value="UWM46857.1"/>
    <property type="molecule type" value="Genomic_DNA"/>
</dbReference>
<gene>
    <name evidence="2" type="ORF">N0H69_08640</name>
</gene>
<reference evidence="2" key="1">
    <citation type="submission" date="2022-08" db="EMBL/GenBank/DDBJ databases">
        <authorList>
            <person name="Bogun A."/>
            <person name="Kislichkina A."/>
            <person name="Solomentsev V."/>
            <person name="Skryabin Y."/>
            <person name="Sizova A."/>
            <person name="Platonov M."/>
            <person name="Dentovskaya S."/>
        </authorList>
    </citation>
    <scope>NUCLEOTIDE SEQUENCE</scope>
    <source>
        <strain evidence="2">SCPM-O-B-7604</strain>
    </source>
</reference>
<dbReference type="RefSeq" id="WP_050122981.1">
    <property type="nucleotide sequence ID" value="NZ_CABHWO010000005.1"/>
</dbReference>
<evidence type="ECO:0000313" key="2">
    <source>
        <dbReference type="EMBL" id="UWM46857.1"/>
    </source>
</evidence>
<evidence type="ECO:0008006" key="4">
    <source>
        <dbReference type="Google" id="ProtNLM"/>
    </source>
</evidence>